<keyword evidence="4 7" id="KW-0472">Membrane</keyword>
<dbReference type="RefSeq" id="WP_245809220.1">
    <property type="nucleotide sequence ID" value="NZ_LT828540.1"/>
</dbReference>
<dbReference type="GO" id="GO:0009252">
    <property type="term" value="P:peptidoglycan biosynthetic process"/>
    <property type="evidence" value="ECO:0007669"/>
    <property type="project" value="UniProtKB-UniRule"/>
</dbReference>
<protein>
    <recommendedName>
        <fullName evidence="7">Endolytic murein transglycosylase</fullName>
        <ecNumber evidence="7">4.2.2.29</ecNumber>
    </recommendedName>
    <alternativeName>
        <fullName evidence="7">Peptidoglycan lytic transglycosylase</fullName>
    </alternativeName>
    <alternativeName>
        <fullName evidence="7">Peptidoglycan polymerization terminase</fullName>
    </alternativeName>
</protein>
<dbReference type="CDD" id="cd08010">
    <property type="entry name" value="MltG_like"/>
    <property type="match status" value="1"/>
</dbReference>
<dbReference type="InterPro" id="IPR003770">
    <property type="entry name" value="MLTG-like"/>
</dbReference>
<dbReference type="EC" id="4.2.2.29" evidence="7"/>
<dbReference type="PANTHER" id="PTHR30518:SF2">
    <property type="entry name" value="ENDOLYTIC MUREIN TRANSGLYCOSYLASE"/>
    <property type="match status" value="1"/>
</dbReference>
<dbReference type="PROSITE" id="PS51257">
    <property type="entry name" value="PROKAR_LIPOPROTEIN"/>
    <property type="match status" value="1"/>
</dbReference>
<organism evidence="8 9">
    <name type="scientific">Desulfamplus magnetovallimortis</name>
    <dbReference type="NCBI Taxonomy" id="1246637"/>
    <lineage>
        <taxon>Bacteria</taxon>
        <taxon>Pseudomonadati</taxon>
        <taxon>Thermodesulfobacteriota</taxon>
        <taxon>Desulfobacteria</taxon>
        <taxon>Desulfobacterales</taxon>
        <taxon>Desulfobacteraceae</taxon>
        <taxon>Desulfamplus</taxon>
    </lineage>
</organism>
<dbReference type="Proteomes" id="UP000191931">
    <property type="component" value="Unassembled WGS sequence"/>
</dbReference>
<keyword evidence="3 7" id="KW-1133">Transmembrane helix</keyword>
<evidence type="ECO:0000256" key="3">
    <source>
        <dbReference type="ARBA" id="ARBA00022989"/>
    </source>
</evidence>
<dbReference type="NCBIfam" id="TIGR00247">
    <property type="entry name" value="endolytic transglycosylase MltG"/>
    <property type="match status" value="1"/>
</dbReference>
<evidence type="ECO:0000256" key="7">
    <source>
        <dbReference type="HAMAP-Rule" id="MF_02065"/>
    </source>
</evidence>
<keyword evidence="5 7" id="KW-0456">Lyase</keyword>
<dbReference type="STRING" id="1246637.MTBBW1_120040"/>
<sequence>MFKKIFIAFFMILFVSGACVSGGIYMFQQFISTPANLTLHKQAAEFYNKNSDSGKDITSSKLTVKHIKETNSQESVSLHEKKANSQESVDLHEKEINVQESVDSHEEDNLFIIKPGESLQHMAKRLEERGLITNRHLFRLLAMVRGNAKKIQAGEYKISSTETPEVILKKFVEGKVHLHRITIPEGLTVKEIAEIVEKAGFGNRADFIRQASDPLFIARIGIFINENKDKLSLSMEGYLFPDTYFFPAGATHKEIMATMISRFKEIFKPAWFERCKKLGFSPHEIVILASIIEKETGADHERPIISSVFHNRLKRNMRLQSDPTVIYGIPDFNGNITRKDLKKATPYNTYAISGLPAGPIANPGEHSIKAALFPDKSDFIYFVSKNDKTHHFSKTLRAHNRAVKKYQLGNL</sequence>
<keyword evidence="2 7" id="KW-0812">Transmembrane</keyword>
<dbReference type="AlphaFoldDB" id="A0A1W1H612"/>
<comment type="catalytic activity">
    <reaction evidence="7">
        <text>a peptidoglycan chain = a peptidoglycan chain with N-acetyl-1,6-anhydromuramyl-[peptide] at the reducing end + a peptidoglycan chain with N-acetylglucosamine at the non-reducing end.</text>
        <dbReference type="EC" id="4.2.2.29"/>
    </reaction>
</comment>
<accession>A0A1W1H612</accession>
<dbReference type="GO" id="GO:0071555">
    <property type="term" value="P:cell wall organization"/>
    <property type="evidence" value="ECO:0007669"/>
    <property type="project" value="UniProtKB-KW"/>
</dbReference>
<evidence type="ECO:0000256" key="5">
    <source>
        <dbReference type="ARBA" id="ARBA00023239"/>
    </source>
</evidence>
<dbReference type="HAMAP" id="MF_02065">
    <property type="entry name" value="MltG"/>
    <property type="match status" value="1"/>
</dbReference>
<dbReference type="EMBL" id="FWEV01000024">
    <property type="protein sequence ID" value="SLM27919.1"/>
    <property type="molecule type" value="Genomic_DNA"/>
</dbReference>
<comment type="similarity">
    <text evidence="7">Belongs to the transglycosylase MltG family.</text>
</comment>
<keyword evidence="9" id="KW-1185">Reference proteome</keyword>
<reference evidence="8 9" key="1">
    <citation type="submission" date="2017-03" db="EMBL/GenBank/DDBJ databases">
        <authorList>
            <person name="Afonso C.L."/>
            <person name="Miller P.J."/>
            <person name="Scott M.A."/>
            <person name="Spackman E."/>
            <person name="Goraichik I."/>
            <person name="Dimitrov K.M."/>
            <person name="Suarez D.L."/>
            <person name="Swayne D.E."/>
        </authorList>
    </citation>
    <scope>NUCLEOTIDE SEQUENCE [LARGE SCALE GENOMIC DNA]</scope>
    <source>
        <strain evidence="8">PRJEB14757</strain>
    </source>
</reference>
<dbReference type="GO" id="GO:0008932">
    <property type="term" value="F:lytic endotransglycosylase activity"/>
    <property type="evidence" value="ECO:0007669"/>
    <property type="project" value="UniProtKB-UniRule"/>
</dbReference>
<name>A0A1W1H612_9BACT</name>
<evidence type="ECO:0000256" key="1">
    <source>
        <dbReference type="ARBA" id="ARBA00022475"/>
    </source>
</evidence>
<dbReference type="Pfam" id="PF02618">
    <property type="entry name" value="YceG"/>
    <property type="match status" value="1"/>
</dbReference>
<evidence type="ECO:0000256" key="6">
    <source>
        <dbReference type="ARBA" id="ARBA00023316"/>
    </source>
</evidence>
<evidence type="ECO:0000313" key="8">
    <source>
        <dbReference type="EMBL" id="SLM27919.1"/>
    </source>
</evidence>
<keyword evidence="6 7" id="KW-0961">Cell wall biogenesis/degradation</keyword>
<proteinExistence type="inferred from homology"/>
<dbReference type="Gene3D" id="3.30.1490.480">
    <property type="entry name" value="Endolytic murein transglycosylase"/>
    <property type="match status" value="1"/>
</dbReference>
<dbReference type="GO" id="GO:0005886">
    <property type="term" value="C:plasma membrane"/>
    <property type="evidence" value="ECO:0007669"/>
    <property type="project" value="UniProtKB-UniRule"/>
</dbReference>
<evidence type="ECO:0000313" key="9">
    <source>
        <dbReference type="Proteomes" id="UP000191931"/>
    </source>
</evidence>
<evidence type="ECO:0000256" key="4">
    <source>
        <dbReference type="ARBA" id="ARBA00023136"/>
    </source>
</evidence>
<feature type="site" description="Important for catalytic activity" evidence="7">
    <location>
        <position position="295"/>
    </location>
</feature>
<dbReference type="Gene3D" id="3.30.160.60">
    <property type="entry name" value="Classic Zinc Finger"/>
    <property type="match status" value="1"/>
</dbReference>
<evidence type="ECO:0000256" key="2">
    <source>
        <dbReference type="ARBA" id="ARBA00022692"/>
    </source>
</evidence>
<gene>
    <name evidence="7" type="primary">mltG</name>
    <name evidence="8" type="ORF">MTBBW1_120040</name>
</gene>
<keyword evidence="1 7" id="KW-1003">Cell membrane</keyword>
<comment type="function">
    <text evidence="7">Functions as a peptidoglycan terminase that cleaves nascent peptidoglycan strands endolytically to terminate their elongation.</text>
</comment>
<dbReference type="PANTHER" id="PTHR30518">
    <property type="entry name" value="ENDOLYTIC MUREIN TRANSGLYCOSYLASE"/>
    <property type="match status" value="1"/>
</dbReference>